<gene>
    <name evidence="4" type="ORF">MJO58_00675</name>
</gene>
<dbReference type="EMBL" id="CP092423">
    <property type="protein sequence ID" value="ULP42576.1"/>
    <property type="molecule type" value="Genomic_DNA"/>
</dbReference>
<organism evidence="4 5">
    <name type="scientific">Mycobacterium lentiflavum</name>
    <dbReference type="NCBI Taxonomy" id="141349"/>
    <lineage>
        <taxon>Bacteria</taxon>
        <taxon>Bacillati</taxon>
        <taxon>Actinomycetota</taxon>
        <taxon>Actinomycetes</taxon>
        <taxon>Mycobacteriales</taxon>
        <taxon>Mycobacteriaceae</taxon>
        <taxon>Mycobacterium</taxon>
        <taxon>Mycobacterium simiae complex</taxon>
    </lineage>
</organism>
<keyword evidence="3" id="KW-0732">Signal</keyword>
<evidence type="ECO:0000313" key="4">
    <source>
        <dbReference type="EMBL" id="ULP42576.1"/>
    </source>
</evidence>
<protein>
    <submittedName>
        <fullName evidence="4">Protease inhibitor I42 family protein</fullName>
    </submittedName>
</protein>
<evidence type="ECO:0000256" key="2">
    <source>
        <dbReference type="ARBA" id="ARBA00022704"/>
    </source>
</evidence>
<dbReference type="PROSITE" id="PS51257">
    <property type="entry name" value="PROKAR_LIPOPROTEIN"/>
    <property type="match status" value="1"/>
</dbReference>
<dbReference type="InterPro" id="IPR036331">
    <property type="entry name" value="Chagasin-like_sf"/>
</dbReference>
<accession>A0ABY3USK3</accession>
<proteinExistence type="predicted"/>
<name>A0ABY3USK3_MYCLN</name>
<evidence type="ECO:0000256" key="3">
    <source>
        <dbReference type="SAM" id="SignalP"/>
    </source>
</evidence>
<keyword evidence="5" id="KW-1185">Reference proteome</keyword>
<dbReference type="SUPFAM" id="SSF141066">
    <property type="entry name" value="ICP-like"/>
    <property type="match status" value="1"/>
</dbReference>
<feature type="chain" id="PRO_5047429226" evidence="3">
    <location>
        <begin position="25"/>
        <end position="133"/>
    </location>
</feature>
<feature type="signal peptide" evidence="3">
    <location>
        <begin position="1"/>
        <end position="24"/>
    </location>
</feature>
<dbReference type="GO" id="GO:0030414">
    <property type="term" value="F:peptidase inhibitor activity"/>
    <property type="evidence" value="ECO:0007669"/>
    <property type="project" value="UniProtKB-KW"/>
</dbReference>
<sequence>MLRKLAMPLACLLLVTGCSSPDVAAHDSDNGGHVTIHKGDIFDIVLTDDYPTSHCQWHEEGSPDAAILQYLGSRYQWDTKAPAAPGIHTSRYKAVGAGTVHVALVQEDNAHTVARRYALDVTVQKRIIDLGAA</sequence>
<keyword evidence="2" id="KW-0789">Thiol protease inhibitor</keyword>
<dbReference type="Gene3D" id="2.60.40.2020">
    <property type="match status" value="1"/>
</dbReference>
<evidence type="ECO:0000256" key="1">
    <source>
        <dbReference type="ARBA" id="ARBA00022690"/>
    </source>
</evidence>
<dbReference type="RefSeq" id="WP_139043211.1">
    <property type="nucleotide sequence ID" value="NZ_CP092423.2"/>
</dbReference>
<evidence type="ECO:0000313" key="5">
    <source>
        <dbReference type="Proteomes" id="UP001055171"/>
    </source>
</evidence>
<dbReference type="Proteomes" id="UP001055171">
    <property type="component" value="Chromosome"/>
</dbReference>
<keyword evidence="1 4" id="KW-0646">Protease inhibitor</keyword>
<reference evidence="4" key="1">
    <citation type="submission" date="2022-08" db="EMBL/GenBank/DDBJ databases">
        <title>Complete genome sequence of 14 non-tuberculosis mycobacteria type-strains.</title>
        <authorList>
            <person name="Igarashi Y."/>
            <person name="Osugi A."/>
            <person name="Mitarai S."/>
        </authorList>
    </citation>
    <scope>NUCLEOTIDE SEQUENCE</scope>
    <source>
        <strain evidence="4">ATCC 51985</strain>
    </source>
</reference>